<accession>A0A2Z4GHR6</accession>
<dbReference type="GO" id="GO:0003677">
    <property type="term" value="F:DNA binding"/>
    <property type="evidence" value="ECO:0007669"/>
    <property type="project" value="InterPro"/>
</dbReference>
<feature type="domain" description="HTH LytTR-type" evidence="1">
    <location>
        <begin position="12"/>
        <end position="106"/>
    </location>
</feature>
<dbReference type="KEGG" id="als:DJ013_20770"/>
<evidence type="ECO:0000313" key="2">
    <source>
        <dbReference type="EMBL" id="AWW00479.1"/>
    </source>
</evidence>
<dbReference type="Gene3D" id="2.40.50.1020">
    <property type="entry name" value="LytTr DNA-binding domain"/>
    <property type="match status" value="1"/>
</dbReference>
<dbReference type="RefSeq" id="WP_111373845.1">
    <property type="nucleotide sequence ID" value="NZ_CP029480.1"/>
</dbReference>
<reference evidence="2 3" key="1">
    <citation type="submission" date="2018-05" db="EMBL/GenBank/DDBJ databases">
        <title>Complete genome sequence of Arcticibacterium luteifluviistationis SM1504T, a cytophagaceae bacterium isolated from Arctic surface seawater.</title>
        <authorList>
            <person name="Li Y."/>
            <person name="Qin Q.-L."/>
        </authorList>
    </citation>
    <scope>NUCLEOTIDE SEQUENCE [LARGE SCALE GENOMIC DNA]</scope>
    <source>
        <strain evidence="2 3">SM1504</strain>
    </source>
</reference>
<dbReference type="Pfam" id="PF04397">
    <property type="entry name" value="LytTR"/>
    <property type="match status" value="1"/>
</dbReference>
<dbReference type="AlphaFoldDB" id="A0A2Z4GHR6"/>
<keyword evidence="3" id="KW-1185">Reference proteome</keyword>
<proteinExistence type="predicted"/>
<sequence length="112" mass="12724">MKEIPNEAVFLGAQTFLLPQNITHLEADVNYTTVYSGSGKQQTLSTTLHKVHKCSNEHGHFIRISRKHVVNMDFVENQKKDGRILENGLKLSFSRRMGKAFLENLNLLNLTA</sequence>
<dbReference type="OrthoDB" id="1430683at2"/>
<evidence type="ECO:0000313" key="3">
    <source>
        <dbReference type="Proteomes" id="UP000249873"/>
    </source>
</evidence>
<name>A0A2Z4GHR6_9BACT</name>
<evidence type="ECO:0000259" key="1">
    <source>
        <dbReference type="SMART" id="SM00850"/>
    </source>
</evidence>
<protein>
    <recommendedName>
        <fullName evidence="1">HTH LytTR-type domain-containing protein</fullName>
    </recommendedName>
</protein>
<dbReference type="SMART" id="SM00850">
    <property type="entry name" value="LytTR"/>
    <property type="match status" value="1"/>
</dbReference>
<dbReference type="InterPro" id="IPR007492">
    <property type="entry name" value="LytTR_DNA-bd_dom"/>
</dbReference>
<organism evidence="2 3">
    <name type="scientific">Arcticibacterium luteifluviistationis</name>
    <dbReference type="NCBI Taxonomy" id="1784714"/>
    <lineage>
        <taxon>Bacteria</taxon>
        <taxon>Pseudomonadati</taxon>
        <taxon>Bacteroidota</taxon>
        <taxon>Cytophagia</taxon>
        <taxon>Cytophagales</taxon>
        <taxon>Leadbetterellaceae</taxon>
        <taxon>Arcticibacterium</taxon>
    </lineage>
</organism>
<dbReference type="Proteomes" id="UP000249873">
    <property type="component" value="Chromosome"/>
</dbReference>
<dbReference type="EMBL" id="CP029480">
    <property type="protein sequence ID" value="AWW00479.1"/>
    <property type="molecule type" value="Genomic_DNA"/>
</dbReference>
<gene>
    <name evidence="2" type="ORF">DJ013_20770</name>
</gene>